<protein>
    <submittedName>
        <fullName evidence="5">Uncharacterized protein</fullName>
    </submittedName>
</protein>
<keyword evidence="2" id="KW-0731">Sigma factor</keyword>
<dbReference type="PANTHER" id="PTHR30385:SF7">
    <property type="entry name" value="RNA POLYMERASE SIGMA FACTOR FLIA"/>
    <property type="match status" value="1"/>
</dbReference>
<dbReference type="HOGENOM" id="CLU_042265_0_0_3"/>
<evidence type="ECO:0000256" key="4">
    <source>
        <dbReference type="ARBA" id="ARBA00023163"/>
    </source>
</evidence>
<dbReference type="NCBIfam" id="TIGR02937">
    <property type="entry name" value="sigma70-ECF"/>
    <property type="match status" value="1"/>
</dbReference>
<dbReference type="RefSeq" id="WP_023176095.1">
    <property type="nucleotide sequence ID" value="NC_022600.1"/>
</dbReference>
<sequence>MTRSDPVDVFSTFLRFDGASTRWICDPRLRRSMLISIEKLGQQKEAFWINYWLDAWRTQPSVARQLALGHLSAYLQEGCLQVARRYHSRFGNTRYGLEDYFQIAMARIERILEGYHSCGASFKNFANVVFSNNIVEAMRQQREFNICSPWSLLRKVSQRRIKEVLVHTGYNPDQIEHRLTAWLCFKDLYIPSSTKSRLHEPNPQLWQRLWKEYCRRMPRVAGQASSPEQLRQWLIECANAVRMYLFPTFQASSEFSSDPQMDDWMEQLPQNRVPSLWEGLVLDEDERRRRLLCRLLRQILATAIAQFEARDQELLKLYYGEDWTQQQLAGQFQMRQDAVCRRLQRLRIRLVTTVGQWCRQHLEAPLSEQVLEEMDELIEEWLEQSYGPPQAE</sequence>
<keyword evidence="3" id="KW-0238">DNA-binding</keyword>
<dbReference type="EMBL" id="CP003587">
    <property type="protein sequence ID" value="AGY60703.1"/>
    <property type="molecule type" value="Genomic_DNA"/>
</dbReference>
<reference evidence="5 6" key="1">
    <citation type="journal article" date="2013" name="PLoS ONE">
        <title>Cultivation and Complete Genome Sequencing of Gloeobacter kilaueensis sp. nov., from a Lava Cave in Kilauea Caldera, Hawai'i.</title>
        <authorList>
            <person name="Saw J.H."/>
            <person name="Schatz M."/>
            <person name="Brown M.V."/>
            <person name="Kunkel D.D."/>
            <person name="Foster J.S."/>
            <person name="Shick H."/>
            <person name="Christensen S."/>
            <person name="Hou S."/>
            <person name="Wan X."/>
            <person name="Donachie S.P."/>
        </authorList>
    </citation>
    <scope>NUCLEOTIDE SEQUENCE [LARGE SCALE GENOMIC DNA]</scope>
    <source>
        <strain evidence="6">JS</strain>
    </source>
</reference>
<proteinExistence type="predicted"/>
<name>U5QP80_GLOK1</name>
<dbReference type="SUPFAM" id="SSF88659">
    <property type="entry name" value="Sigma3 and sigma4 domains of RNA polymerase sigma factors"/>
    <property type="match status" value="1"/>
</dbReference>
<keyword evidence="6" id="KW-1185">Reference proteome</keyword>
<accession>U5QP80</accession>
<organism evidence="5 6">
    <name type="scientific">Gloeobacter kilaueensis (strain ATCC BAA-2537 / CCAP 1431/1 / ULC 316 / JS1)</name>
    <dbReference type="NCBI Taxonomy" id="1183438"/>
    <lineage>
        <taxon>Bacteria</taxon>
        <taxon>Bacillati</taxon>
        <taxon>Cyanobacteriota</taxon>
        <taxon>Cyanophyceae</taxon>
        <taxon>Gloeobacterales</taxon>
        <taxon>Gloeobacteraceae</taxon>
        <taxon>Gloeobacter</taxon>
    </lineage>
</organism>
<evidence type="ECO:0000256" key="3">
    <source>
        <dbReference type="ARBA" id="ARBA00023125"/>
    </source>
</evidence>
<keyword evidence="4" id="KW-0804">Transcription</keyword>
<dbReference type="PANTHER" id="PTHR30385">
    <property type="entry name" value="SIGMA FACTOR F FLAGELLAR"/>
    <property type="match status" value="1"/>
</dbReference>
<dbReference type="KEGG" id="glj:GKIL_4457"/>
<dbReference type="InterPro" id="IPR013324">
    <property type="entry name" value="RNA_pol_sigma_r3/r4-like"/>
</dbReference>
<evidence type="ECO:0000313" key="6">
    <source>
        <dbReference type="Proteomes" id="UP000017396"/>
    </source>
</evidence>
<dbReference type="GO" id="GO:0016987">
    <property type="term" value="F:sigma factor activity"/>
    <property type="evidence" value="ECO:0007669"/>
    <property type="project" value="UniProtKB-KW"/>
</dbReference>
<dbReference type="Gene3D" id="1.20.140.160">
    <property type="match status" value="1"/>
</dbReference>
<dbReference type="OrthoDB" id="527295at2"/>
<keyword evidence="1" id="KW-0805">Transcription regulation</keyword>
<dbReference type="InterPro" id="IPR014284">
    <property type="entry name" value="RNA_pol_sigma-70_dom"/>
</dbReference>
<dbReference type="AlphaFoldDB" id="U5QP80"/>
<gene>
    <name evidence="5" type="ORF">GKIL_4457</name>
</gene>
<evidence type="ECO:0000256" key="1">
    <source>
        <dbReference type="ARBA" id="ARBA00023015"/>
    </source>
</evidence>
<dbReference type="STRING" id="1183438.GKIL_4457"/>
<dbReference type="GO" id="GO:0003677">
    <property type="term" value="F:DNA binding"/>
    <property type="evidence" value="ECO:0007669"/>
    <property type="project" value="UniProtKB-KW"/>
</dbReference>
<evidence type="ECO:0000256" key="2">
    <source>
        <dbReference type="ARBA" id="ARBA00023082"/>
    </source>
</evidence>
<dbReference type="eggNOG" id="COG1191">
    <property type="taxonomic scope" value="Bacteria"/>
</dbReference>
<dbReference type="Proteomes" id="UP000017396">
    <property type="component" value="Chromosome"/>
</dbReference>
<dbReference type="GO" id="GO:0006352">
    <property type="term" value="P:DNA-templated transcription initiation"/>
    <property type="evidence" value="ECO:0007669"/>
    <property type="project" value="InterPro"/>
</dbReference>
<evidence type="ECO:0000313" key="5">
    <source>
        <dbReference type="EMBL" id="AGY60703.1"/>
    </source>
</evidence>